<gene>
    <name evidence="2" type="ORF">SOCE836_096890</name>
</gene>
<evidence type="ECO:0000256" key="1">
    <source>
        <dbReference type="SAM" id="Phobius"/>
    </source>
</evidence>
<evidence type="ECO:0000313" key="3">
    <source>
        <dbReference type="Proteomes" id="UP000295497"/>
    </source>
</evidence>
<keyword evidence="1" id="KW-0472">Membrane</keyword>
<sequence>MVGHDVIFRGLGEASREGPPLLLQLTDQNVIGVLLETLETEDPYAAVRASAVKAPMRLYQPVHRTFHVVLLEAACDRPGLPRLDPATIDSAGLVVRRVARDGLSADRFPQGWLSVSKKLRGWSKLDDPKRDPDPDRRRVITGGAPEIGRKALLRARLEEGAEQVTELFVAPPAVCEKAGKTLLYGLVPTVSTEMSEAPAPPIAANAFDVPVGAKDDFRDAVLPGYLKAGLGLSFGGLAERFFTGRSAAQYGYFDDAQRAQASLQSADVAPFSLAQEADRTRLDQFLDFLRFLRISLDLWGNSPDSMALRRLLAEIVVPASAQEEKDKAGRPADQVLLDACTALIAPIPGGATVFRFPYRWPPVAAGLAERIYAQVKATVASRLSALQPGVARFDDKTARYELRAFVRVKRDGGCPPDLVWSASSAAFEIVPWYENGTLPPIQIELPDVSSESVKSLLPNVAFKMPRRLFNFLNSNSPKDLMEGKGKEGLDIGLQWICSFNISIIFVLAFIVMFMFLIILNIVFWWLPFIRICFPLPTVSRREDS</sequence>
<keyword evidence="1" id="KW-0812">Transmembrane</keyword>
<protein>
    <submittedName>
        <fullName evidence="2">Uncharacterized protein</fullName>
    </submittedName>
</protein>
<dbReference type="Proteomes" id="UP000295497">
    <property type="component" value="Chromosome"/>
</dbReference>
<keyword evidence="1" id="KW-1133">Transmembrane helix</keyword>
<feature type="transmembrane region" description="Helical" evidence="1">
    <location>
        <begin position="503"/>
        <end position="526"/>
    </location>
</feature>
<name>A0A4P2R345_SORCE</name>
<evidence type="ECO:0000313" key="2">
    <source>
        <dbReference type="EMBL" id="AUX37464.1"/>
    </source>
</evidence>
<dbReference type="RefSeq" id="WP_129580091.1">
    <property type="nucleotide sequence ID" value="NZ_CP012672.1"/>
</dbReference>
<accession>A0A4P2R345</accession>
<organism evidence="2 3">
    <name type="scientific">Sorangium cellulosum</name>
    <name type="common">Polyangium cellulosum</name>
    <dbReference type="NCBI Taxonomy" id="56"/>
    <lineage>
        <taxon>Bacteria</taxon>
        <taxon>Pseudomonadati</taxon>
        <taxon>Myxococcota</taxon>
        <taxon>Polyangia</taxon>
        <taxon>Polyangiales</taxon>
        <taxon>Polyangiaceae</taxon>
        <taxon>Sorangium</taxon>
    </lineage>
</organism>
<reference evidence="2 3" key="1">
    <citation type="submission" date="2015-09" db="EMBL/GenBank/DDBJ databases">
        <title>Sorangium comparison.</title>
        <authorList>
            <person name="Zaburannyi N."/>
            <person name="Bunk B."/>
            <person name="Overmann J."/>
            <person name="Mueller R."/>
        </authorList>
    </citation>
    <scope>NUCLEOTIDE SEQUENCE [LARGE SCALE GENOMIC DNA]</scope>
    <source>
        <strain evidence="2 3">So ce836</strain>
    </source>
</reference>
<proteinExistence type="predicted"/>
<dbReference type="EMBL" id="CP012672">
    <property type="protein sequence ID" value="AUX37464.1"/>
    <property type="molecule type" value="Genomic_DNA"/>
</dbReference>
<dbReference type="AlphaFoldDB" id="A0A4P2R345"/>